<dbReference type="EMBL" id="OY660875">
    <property type="protein sequence ID" value="CAJ1069773.1"/>
    <property type="molecule type" value="Genomic_DNA"/>
</dbReference>
<evidence type="ECO:0000313" key="2">
    <source>
        <dbReference type="EMBL" id="CAJ1069773.1"/>
    </source>
</evidence>
<dbReference type="Proteomes" id="UP001178508">
    <property type="component" value="Chromosome 12"/>
</dbReference>
<dbReference type="AlphaFoldDB" id="A0AAV1GB20"/>
<feature type="coiled-coil region" evidence="1">
    <location>
        <begin position="159"/>
        <end position="193"/>
    </location>
</feature>
<keyword evidence="3" id="KW-1185">Reference proteome</keyword>
<keyword evidence="1" id="KW-0175">Coiled coil</keyword>
<proteinExistence type="predicted"/>
<evidence type="ECO:0000313" key="3">
    <source>
        <dbReference type="Proteomes" id="UP001178508"/>
    </source>
</evidence>
<accession>A0AAV1GB20</accession>
<sequence length="221" mass="24885">MYMDAVRTKRLPNPGSSSFDTLEVAQKDPVIMAKLHFYMSIIRTFNPLLTTYQTDQPMMPLHMNDLAELIKLSRANATLSYGSSHGQATVERGFSINKEVETCNMHEETMVTQRLICDYVTVCGGVFKVPITKELLTSAASAMSRYRMYLDEEKQKKMNECATQNQRAAAELIEELKKKKKCLSEVAKVLLDDADQLTTQAEGKAGTLMAQLITKSNTLWK</sequence>
<reference evidence="2" key="1">
    <citation type="submission" date="2023-08" db="EMBL/GenBank/DDBJ databases">
        <authorList>
            <person name="Alioto T."/>
            <person name="Alioto T."/>
            <person name="Gomez Garrido J."/>
        </authorList>
    </citation>
    <scope>NUCLEOTIDE SEQUENCE</scope>
</reference>
<organism evidence="2 3">
    <name type="scientific">Xyrichtys novacula</name>
    <name type="common">Pearly razorfish</name>
    <name type="synonym">Hemipteronotus novacula</name>
    <dbReference type="NCBI Taxonomy" id="13765"/>
    <lineage>
        <taxon>Eukaryota</taxon>
        <taxon>Metazoa</taxon>
        <taxon>Chordata</taxon>
        <taxon>Craniata</taxon>
        <taxon>Vertebrata</taxon>
        <taxon>Euteleostomi</taxon>
        <taxon>Actinopterygii</taxon>
        <taxon>Neopterygii</taxon>
        <taxon>Teleostei</taxon>
        <taxon>Neoteleostei</taxon>
        <taxon>Acanthomorphata</taxon>
        <taxon>Eupercaria</taxon>
        <taxon>Labriformes</taxon>
        <taxon>Labridae</taxon>
        <taxon>Xyrichtys</taxon>
    </lineage>
</organism>
<name>A0AAV1GB20_XYRNO</name>
<evidence type="ECO:0000256" key="1">
    <source>
        <dbReference type="SAM" id="Coils"/>
    </source>
</evidence>
<protein>
    <submittedName>
        <fullName evidence="2">Uncharacterized protein LOC119021703</fullName>
    </submittedName>
</protein>
<gene>
    <name evidence="2" type="ORF">XNOV1_A009492</name>
</gene>